<dbReference type="Proteomes" id="UP000472272">
    <property type="component" value="Chromosome 2"/>
</dbReference>
<keyword evidence="4" id="KW-1185">Reference proteome</keyword>
<reference evidence="3" key="3">
    <citation type="submission" date="2025-09" db="UniProtKB">
        <authorList>
            <consortium name="Ensembl"/>
        </authorList>
    </citation>
    <scope>IDENTIFICATION</scope>
</reference>
<feature type="chain" id="PRO_5025634861" description="Kazal-like domain-containing protein" evidence="1">
    <location>
        <begin position="24"/>
        <end position="66"/>
    </location>
</feature>
<dbReference type="Gene3D" id="3.30.60.30">
    <property type="match status" value="1"/>
</dbReference>
<protein>
    <recommendedName>
        <fullName evidence="2">Kazal-like domain-containing protein</fullName>
    </recommendedName>
</protein>
<dbReference type="InterPro" id="IPR002350">
    <property type="entry name" value="Kazal_dom"/>
</dbReference>
<evidence type="ECO:0000259" key="2">
    <source>
        <dbReference type="Pfam" id="PF00050"/>
    </source>
</evidence>
<dbReference type="InterPro" id="IPR036058">
    <property type="entry name" value="Kazal_dom_sf"/>
</dbReference>
<keyword evidence="1" id="KW-0732">Signal</keyword>
<feature type="domain" description="Kazal-like" evidence="2">
    <location>
        <begin position="34"/>
        <end position="62"/>
    </location>
</feature>
<evidence type="ECO:0000313" key="4">
    <source>
        <dbReference type="Proteomes" id="UP000472272"/>
    </source>
</evidence>
<dbReference type="Pfam" id="PF00050">
    <property type="entry name" value="Kazal_1"/>
    <property type="match status" value="1"/>
</dbReference>
<reference evidence="3" key="2">
    <citation type="submission" date="2025-08" db="UniProtKB">
        <authorList>
            <consortium name="Ensembl"/>
        </authorList>
    </citation>
    <scope>IDENTIFICATION</scope>
</reference>
<name>A0A670IK56_PODMU</name>
<feature type="signal peptide" evidence="1">
    <location>
        <begin position="1"/>
        <end position="23"/>
    </location>
</feature>
<reference evidence="3 4" key="1">
    <citation type="journal article" date="2019" name="Proc. Natl. Acad. Sci. U.S.A.">
        <title>Regulatory changes in pterin and carotenoid genes underlie balanced color polymorphisms in the wall lizard.</title>
        <authorList>
            <person name="Andrade P."/>
            <person name="Pinho C."/>
            <person name="Perez I de Lanuza G."/>
            <person name="Afonso S."/>
            <person name="Brejcha J."/>
            <person name="Rubin C.J."/>
            <person name="Wallerman O."/>
            <person name="Pereira P."/>
            <person name="Sabatino S.J."/>
            <person name="Bellati A."/>
            <person name="Pellitteri-Rosa D."/>
            <person name="Bosakova Z."/>
            <person name="Bunikis I."/>
            <person name="Carretero M.A."/>
            <person name="Feiner N."/>
            <person name="Marsik P."/>
            <person name="Pauperio F."/>
            <person name="Salvi D."/>
            <person name="Soler L."/>
            <person name="While G.M."/>
            <person name="Uller T."/>
            <person name="Font E."/>
            <person name="Andersson L."/>
            <person name="Carneiro M."/>
        </authorList>
    </citation>
    <scope>NUCLEOTIDE SEQUENCE</scope>
</reference>
<evidence type="ECO:0000313" key="3">
    <source>
        <dbReference type="Ensembl" id="ENSPMRP00000011672.1"/>
    </source>
</evidence>
<proteinExistence type="predicted"/>
<dbReference type="SUPFAM" id="SSF100895">
    <property type="entry name" value="Kazal-type serine protease inhibitors"/>
    <property type="match status" value="1"/>
</dbReference>
<organism evidence="3 4">
    <name type="scientific">Podarcis muralis</name>
    <name type="common">Wall lizard</name>
    <name type="synonym">Lacerta muralis</name>
    <dbReference type="NCBI Taxonomy" id="64176"/>
    <lineage>
        <taxon>Eukaryota</taxon>
        <taxon>Metazoa</taxon>
        <taxon>Chordata</taxon>
        <taxon>Craniata</taxon>
        <taxon>Vertebrata</taxon>
        <taxon>Euteleostomi</taxon>
        <taxon>Lepidosauria</taxon>
        <taxon>Squamata</taxon>
        <taxon>Bifurcata</taxon>
        <taxon>Unidentata</taxon>
        <taxon>Episquamata</taxon>
        <taxon>Laterata</taxon>
        <taxon>Lacertibaenia</taxon>
        <taxon>Lacertidae</taxon>
        <taxon>Podarcis</taxon>
    </lineage>
</organism>
<accession>A0A670IK56</accession>
<evidence type="ECO:0000256" key="1">
    <source>
        <dbReference type="SAM" id="SignalP"/>
    </source>
</evidence>
<dbReference type="Ensembl" id="ENSPMRT00000012469.1">
    <property type="protein sequence ID" value="ENSPMRP00000011672.1"/>
    <property type="gene ID" value="ENSPMRG00000007815.1"/>
</dbReference>
<dbReference type="AlphaFoldDB" id="A0A670IK56"/>
<sequence length="66" mass="7271">GKVNGVPMLSNLLVSIFSFQLDCDQILADIKKEGTSCNALWSPVCGTDEKTYMNEGVCERKRENSS</sequence>